<evidence type="ECO:0000313" key="4">
    <source>
        <dbReference type="Proteomes" id="UP001154114"/>
    </source>
</evidence>
<dbReference type="Proteomes" id="UP001154114">
    <property type="component" value="Chromosome 22"/>
</dbReference>
<feature type="transmembrane region" description="Helical" evidence="2">
    <location>
        <begin position="31"/>
        <end position="53"/>
    </location>
</feature>
<keyword evidence="2" id="KW-1133">Transmembrane helix</keyword>
<evidence type="ECO:0000256" key="1">
    <source>
        <dbReference type="SAM" id="MobiDB-lite"/>
    </source>
</evidence>
<name>A0A9N8KXW6_CHRIL</name>
<protein>
    <submittedName>
        <fullName evidence="3">Uncharacterized protein</fullName>
    </submittedName>
</protein>
<feature type="compositionally biased region" description="Basic residues" evidence="1">
    <location>
        <begin position="64"/>
        <end position="73"/>
    </location>
</feature>
<dbReference type="AlphaFoldDB" id="A0A9N8KXW6"/>
<keyword evidence="2" id="KW-0472">Membrane</keyword>
<feature type="region of interest" description="Disordered" evidence="1">
    <location>
        <begin position="64"/>
        <end position="87"/>
    </location>
</feature>
<accession>A0A9N8KXW6</accession>
<feature type="compositionally biased region" description="Polar residues" evidence="1">
    <location>
        <begin position="74"/>
        <end position="87"/>
    </location>
</feature>
<evidence type="ECO:0000256" key="2">
    <source>
        <dbReference type="SAM" id="Phobius"/>
    </source>
</evidence>
<sequence length="87" mass="9701">MNSLFSLVETLAALMFDPTYTAMYARTITVFSGAVYVFSSCMTLPAISILIWFSSPTGEKLAKRKSRLKKSKGLQHNSTSKMKNINE</sequence>
<keyword evidence="4" id="KW-1185">Reference proteome</keyword>
<gene>
    <name evidence="3" type="ORF">CINC_LOCUS7007</name>
</gene>
<proteinExistence type="predicted"/>
<reference evidence="3" key="1">
    <citation type="submission" date="2021-12" db="EMBL/GenBank/DDBJ databases">
        <authorList>
            <person name="King R."/>
        </authorList>
    </citation>
    <scope>NUCLEOTIDE SEQUENCE</scope>
</reference>
<evidence type="ECO:0000313" key="3">
    <source>
        <dbReference type="EMBL" id="CAD0204700.1"/>
    </source>
</evidence>
<dbReference type="EMBL" id="LR824025">
    <property type="protein sequence ID" value="CAD0204700.1"/>
    <property type="molecule type" value="Genomic_DNA"/>
</dbReference>
<keyword evidence="2" id="KW-0812">Transmembrane</keyword>
<organism evidence="3 4">
    <name type="scientific">Chrysodeixis includens</name>
    <name type="common">Soybean looper</name>
    <name type="synonym">Pseudoplusia includens</name>
    <dbReference type="NCBI Taxonomy" id="689277"/>
    <lineage>
        <taxon>Eukaryota</taxon>
        <taxon>Metazoa</taxon>
        <taxon>Ecdysozoa</taxon>
        <taxon>Arthropoda</taxon>
        <taxon>Hexapoda</taxon>
        <taxon>Insecta</taxon>
        <taxon>Pterygota</taxon>
        <taxon>Neoptera</taxon>
        <taxon>Endopterygota</taxon>
        <taxon>Lepidoptera</taxon>
        <taxon>Glossata</taxon>
        <taxon>Ditrysia</taxon>
        <taxon>Noctuoidea</taxon>
        <taxon>Noctuidae</taxon>
        <taxon>Plusiinae</taxon>
        <taxon>Chrysodeixis</taxon>
    </lineage>
</organism>
<dbReference type="OrthoDB" id="3026777at2759"/>